<dbReference type="Proteomes" id="UP000184216">
    <property type="component" value="Unassembled WGS sequence"/>
</dbReference>
<reference evidence="4 5" key="2">
    <citation type="submission" date="2016-11" db="EMBL/GenBank/DDBJ databases">
        <authorList>
            <person name="Varghese N."/>
            <person name="Submissions S."/>
        </authorList>
    </citation>
    <scope>NUCLEOTIDE SEQUENCE [LARGE SCALE GENOMIC DNA]</scope>
    <source>
        <strain evidence="4 5">DSM 6368</strain>
    </source>
</reference>
<evidence type="ECO:0000313" key="4">
    <source>
        <dbReference type="EMBL" id="SHL25110.1"/>
    </source>
</evidence>
<dbReference type="InterPro" id="IPR027417">
    <property type="entry name" value="P-loop_NTPase"/>
</dbReference>
<keyword evidence="5" id="KW-1185">Reference proteome</keyword>
<dbReference type="Pfam" id="PF13175">
    <property type="entry name" value="AAA_15"/>
    <property type="match status" value="1"/>
</dbReference>
<sequence length="727" mass="83409">MNIDCVDIQNFRKLKKCRIDFSKEETILVGPNNSGKTTAMDALIRFLKKKKFSSRDFTLTNWLEINEIGNLWISEPELSKLDFTIEKWTDNLPSLDIWFHIEQNEIHHVINLIPTLDWDGGFLGVRLRFEPNYIEQVYEEFMFSYSNSKSITGDEENDFKLWPNDLWDFLDKKGNLNKLFSIKTYLLNSELKDSTQELLKDNIPTETDIVSGLIKVDIINAQRGFSDINADADDTSSIKNLSSQLREYYDRHLNPSENPTTDDLKALNAIQQAKQIFEDNLQESFKSSLDELQMLNYPGFGNPTINLSSKFNTVDTLNHDSAVQYNLCTENPNLTLPEKYNGLGYQNLISMIFKLIRFRDEWMQVGKNHNTGTVVNSGEFEPLHLVLIEEPEAHLHAQVQQVFIKEAYKVLRNHKDLKIGNFKTQLLISTHSNHIAHEINFTSLRYFKRIKGNSGSINLSEVVNLSETFGTTDDSTKFAIRYLKANHSDLFFADAVILVEGPVERMLVPHFINKNHKNLTSCYISILEIGGSHAHTLKPLIENLGILTLIITDLDSVDPSRNNAKTLPEKAKKYKTGNDTLKKWFPIKTELDDLFKLSSTEKEHTIYPIKVAYQIPLQINNGKMDVEVYPYTFEDSLVMENKLIFEKISKATGLLAKMIDASKIEDINVSAKKMYEVITEKGAKKAEFALELLYFQEPNDLITPEYIKQGLDWLETKLVGKKDGLTV</sequence>
<evidence type="ECO:0000259" key="2">
    <source>
        <dbReference type="Pfam" id="PF20469"/>
    </source>
</evidence>
<evidence type="ECO:0000313" key="5">
    <source>
        <dbReference type="Proteomes" id="UP000184216"/>
    </source>
</evidence>
<dbReference type="PANTHER" id="PTHR43581:SF2">
    <property type="entry name" value="EXCINUCLEASE ATPASE SUBUNIT"/>
    <property type="match status" value="1"/>
</dbReference>
<dbReference type="Proteomes" id="UP000198431">
    <property type="component" value="Unassembled WGS sequence"/>
</dbReference>
<dbReference type="EMBL" id="FRBX01000001">
    <property type="protein sequence ID" value="SHL25110.1"/>
    <property type="molecule type" value="Genomic_DNA"/>
</dbReference>
<dbReference type="Pfam" id="PF20469">
    <property type="entry name" value="OLD-like_TOPRIM"/>
    <property type="match status" value="1"/>
</dbReference>
<accession>A0AB36P0Y7</accession>
<evidence type="ECO:0000313" key="6">
    <source>
        <dbReference type="Proteomes" id="UP000198431"/>
    </source>
</evidence>
<protein>
    <submittedName>
        <fullName evidence="3 4">ATP-dependent endonuclease</fullName>
    </submittedName>
</protein>
<dbReference type="InterPro" id="IPR041685">
    <property type="entry name" value="AAA_GajA/Old/RecF-like"/>
</dbReference>
<keyword evidence="3" id="KW-0255">Endonuclease</keyword>
<proteinExistence type="predicted"/>
<dbReference type="Gene3D" id="3.40.50.300">
    <property type="entry name" value="P-loop containing nucleotide triphosphate hydrolases"/>
    <property type="match status" value="1"/>
</dbReference>
<dbReference type="GO" id="GO:0004519">
    <property type="term" value="F:endonuclease activity"/>
    <property type="evidence" value="ECO:0007669"/>
    <property type="project" value="UniProtKB-KW"/>
</dbReference>
<keyword evidence="3" id="KW-0378">Hydrolase</keyword>
<name>A0AB36P0Y7_9FLAO</name>
<dbReference type="InterPro" id="IPR034139">
    <property type="entry name" value="TOPRIM_OLD"/>
</dbReference>
<dbReference type="CDD" id="cd01026">
    <property type="entry name" value="TOPRIM_OLD"/>
    <property type="match status" value="1"/>
</dbReference>
<feature type="domain" description="Endonuclease GajA/Old nuclease/RecF-like AAA" evidence="1">
    <location>
        <begin position="1"/>
        <end position="436"/>
    </location>
</feature>
<dbReference type="RefSeq" id="WP_073392965.1">
    <property type="nucleotide sequence ID" value="NZ_FRBX01000001.1"/>
</dbReference>
<dbReference type="SUPFAM" id="SSF52540">
    <property type="entry name" value="P-loop containing nucleoside triphosphate hydrolases"/>
    <property type="match status" value="1"/>
</dbReference>
<feature type="domain" description="OLD protein-like TOPRIM" evidence="2">
    <location>
        <begin position="491"/>
        <end position="555"/>
    </location>
</feature>
<gene>
    <name evidence="3" type="ORF">B0A72_11720</name>
    <name evidence="4" type="ORF">SAMN05444387_0137</name>
</gene>
<dbReference type="EMBL" id="MUHB01000009">
    <property type="protein sequence ID" value="OXB04641.1"/>
    <property type="molecule type" value="Genomic_DNA"/>
</dbReference>
<dbReference type="AlphaFoldDB" id="A0AB36P0Y7"/>
<keyword evidence="3" id="KW-0540">Nuclease</keyword>
<comment type="caution">
    <text evidence="3">The sequence shown here is derived from an EMBL/GenBank/DDBJ whole genome shotgun (WGS) entry which is preliminary data.</text>
</comment>
<evidence type="ECO:0000313" key="3">
    <source>
        <dbReference type="EMBL" id="OXB04641.1"/>
    </source>
</evidence>
<organism evidence="3 6">
    <name type="scientific">Flavobacterium pectinovorum</name>
    <dbReference type="NCBI Taxonomy" id="29533"/>
    <lineage>
        <taxon>Bacteria</taxon>
        <taxon>Pseudomonadati</taxon>
        <taxon>Bacteroidota</taxon>
        <taxon>Flavobacteriia</taxon>
        <taxon>Flavobacteriales</taxon>
        <taxon>Flavobacteriaceae</taxon>
        <taxon>Flavobacterium</taxon>
    </lineage>
</organism>
<dbReference type="PANTHER" id="PTHR43581">
    <property type="entry name" value="ATP/GTP PHOSPHATASE"/>
    <property type="match status" value="1"/>
</dbReference>
<reference evidence="3 6" key="1">
    <citation type="submission" date="2016-11" db="EMBL/GenBank/DDBJ databases">
        <title>Whole genomes of Flavobacteriaceae.</title>
        <authorList>
            <person name="Stine C."/>
            <person name="Li C."/>
            <person name="Tadesse D."/>
        </authorList>
    </citation>
    <scope>NUCLEOTIDE SEQUENCE [LARGE SCALE GENOMIC DNA]</scope>
    <source>
        <strain evidence="3 6">ATCC 19366</strain>
    </source>
</reference>
<dbReference type="InterPro" id="IPR051396">
    <property type="entry name" value="Bact_Antivir_Def_Nuclease"/>
</dbReference>
<evidence type="ECO:0000259" key="1">
    <source>
        <dbReference type="Pfam" id="PF13175"/>
    </source>
</evidence>